<evidence type="ECO:0008006" key="3">
    <source>
        <dbReference type="Google" id="ProtNLM"/>
    </source>
</evidence>
<sequence>MLEICEERNIGVVAFTDHDSLPDSKVVNILNNNRDLYTKWIIGIEVSSGWPLDLGGGPTSGLHVVGLFVDPTNRDLLTHCRKAQEARVIRMQKMVKNIRKLGFKLTENDCFKTSGGESVGRPHIVSALNFYPSNKEVYQKLIRKLKVDAKKDAVTKGLYKNLVARGEEQYPYILFLGEDSYIKGVYVDYQYYSDFDNTVKLIRKAGGLTILAHWNSCRFKMTTEYVDEVFRENRIDGAETVYGLWNFKAGKWEEQEEELKVLKNLVDKHNILHSGGADAHTVEDFDDFKNNLWFSKRTIGLTERIIKESKVDKAWSSFD</sequence>
<dbReference type="GO" id="GO:0035312">
    <property type="term" value="F:5'-3' DNA exonuclease activity"/>
    <property type="evidence" value="ECO:0007669"/>
    <property type="project" value="TreeGrafter"/>
</dbReference>
<dbReference type="EMBL" id="MGGW01000015">
    <property type="protein sequence ID" value="OGM54309.1"/>
    <property type="molecule type" value="Genomic_DNA"/>
</dbReference>
<dbReference type="Proteomes" id="UP000178603">
    <property type="component" value="Unassembled WGS sequence"/>
</dbReference>
<accession>A0A1F8AS23</accession>
<dbReference type="AlphaFoldDB" id="A0A1F8AS23"/>
<gene>
    <name evidence="1" type="ORF">A3E44_03965</name>
</gene>
<proteinExistence type="predicted"/>
<reference evidence="1 2" key="1">
    <citation type="journal article" date="2016" name="Nat. Commun.">
        <title>Thousands of microbial genomes shed light on interconnected biogeochemical processes in an aquifer system.</title>
        <authorList>
            <person name="Anantharaman K."/>
            <person name="Brown C.T."/>
            <person name="Hug L.A."/>
            <person name="Sharon I."/>
            <person name="Castelle C.J."/>
            <person name="Probst A.J."/>
            <person name="Thomas B.C."/>
            <person name="Singh A."/>
            <person name="Wilkins M.J."/>
            <person name="Karaoz U."/>
            <person name="Brodie E.L."/>
            <person name="Williams K.H."/>
            <person name="Hubbard S.S."/>
            <person name="Banfield J.F."/>
        </authorList>
    </citation>
    <scope>NUCLEOTIDE SEQUENCE [LARGE SCALE GENOMIC DNA]</scope>
</reference>
<dbReference type="Gene3D" id="1.10.150.650">
    <property type="match status" value="1"/>
</dbReference>
<comment type="caution">
    <text evidence="1">The sequence shown here is derived from an EMBL/GenBank/DDBJ whole genome shotgun (WGS) entry which is preliminary data.</text>
</comment>
<name>A0A1F8AS23_9BACT</name>
<evidence type="ECO:0000313" key="2">
    <source>
        <dbReference type="Proteomes" id="UP000178603"/>
    </source>
</evidence>
<dbReference type="InterPro" id="IPR016195">
    <property type="entry name" value="Pol/histidinol_Pase-like"/>
</dbReference>
<dbReference type="PANTHER" id="PTHR42924">
    <property type="entry name" value="EXONUCLEASE"/>
    <property type="match status" value="1"/>
</dbReference>
<dbReference type="PANTHER" id="PTHR42924:SF3">
    <property type="entry name" value="POLYMERASE_HISTIDINOL PHOSPHATASE N-TERMINAL DOMAIN-CONTAINING PROTEIN"/>
    <property type="match status" value="1"/>
</dbReference>
<dbReference type="InterPro" id="IPR052018">
    <property type="entry name" value="PHP_domain"/>
</dbReference>
<protein>
    <recommendedName>
        <fullName evidence="3">PHP domain-containing protein</fullName>
    </recommendedName>
</protein>
<organism evidence="1 2">
    <name type="scientific">Candidatus Woesebacteria bacterium RIFCSPHIGHO2_12_FULL_41_24</name>
    <dbReference type="NCBI Taxonomy" id="1802510"/>
    <lineage>
        <taxon>Bacteria</taxon>
        <taxon>Candidatus Woeseibacteriota</taxon>
    </lineage>
</organism>
<evidence type="ECO:0000313" key="1">
    <source>
        <dbReference type="EMBL" id="OGM54309.1"/>
    </source>
</evidence>
<dbReference type="Gene3D" id="3.20.20.140">
    <property type="entry name" value="Metal-dependent hydrolases"/>
    <property type="match status" value="1"/>
</dbReference>
<dbReference type="SUPFAM" id="SSF89550">
    <property type="entry name" value="PHP domain-like"/>
    <property type="match status" value="1"/>
</dbReference>
<dbReference type="GO" id="GO:0004534">
    <property type="term" value="F:5'-3' RNA exonuclease activity"/>
    <property type="evidence" value="ECO:0007669"/>
    <property type="project" value="TreeGrafter"/>
</dbReference>